<evidence type="ECO:0000313" key="2">
    <source>
        <dbReference type="EMBL" id="MCL7748380.1"/>
    </source>
</evidence>
<keyword evidence="1" id="KW-0472">Membrane</keyword>
<dbReference type="Pfam" id="PF14276">
    <property type="entry name" value="DUF4363"/>
    <property type="match status" value="1"/>
</dbReference>
<sequence>MRKTLLYAVPVTFILVSLTLMISGGWLKEPMGDQDELLKSVQNIEQHVKRNEWQEAKREHTYTKKAWTIVSKRIQYSVGKESLSEVSQILSRMEGAIEANDANVTLVEAYSFYELWENLG</sequence>
<dbReference type="RefSeq" id="WP_250097271.1">
    <property type="nucleotide sequence ID" value="NZ_JAKRYL010000015.1"/>
</dbReference>
<dbReference type="Proteomes" id="UP001139150">
    <property type="component" value="Unassembled WGS sequence"/>
</dbReference>
<evidence type="ECO:0000256" key="1">
    <source>
        <dbReference type="SAM" id="Phobius"/>
    </source>
</evidence>
<protein>
    <submittedName>
        <fullName evidence="2">DUF4363 family protein</fullName>
    </submittedName>
</protein>
<keyword evidence="1" id="KW-1133">Transmembrane helix</keyword>
<comment type="caution">
    <text evidence="2">The sequence shown here is derived from an EMBL/GenBank/DDBJ whole genome shotgun (WGS) entry which is preliminary data.</text>
</comment>
<gene>
    <name evidence="2" type="ORF">MF646_14720</name>
</gene>
<proteinExistence type="predicted"/>
<reference evidence="2" key="1">
    <citation type="submission" date="2022-02" db="EMBL/GenBank/DDBJ databases">
        <title>Halalkalibacter sp. nov. isolated from Lonar Lake, India.</title>
        <authorList>
            <person name="Joshi A."/>
            <person name="Thite S."/>
            <person name="Lodha T."/>
        </authorList>
    </citation>
    <scope>NUCLEOTIDE SEQUENCE</scope>
    <source>
        <strain evidence="2">MEB205</strain>
    </source>
</reference>
<feature type="transmembrane region" description="Helical" evidence="1">
    <location>
        <begin position="6"/>
        <end position="27"/>
    </location>
</feature>
<dbReference type="EMBL" id="JAKRYL010000015">
    <property type="protein sequence ID" value="MCL7748380.1"/>
    <property type="molecule type" value="Genomic_DNA"/>
</dbReference>
<name>A0A9X2CU59_9BACI</name>
<keyword evidence="1" id="KW-0812">Transmembrane</keyword>
<dbReference type="AlphaFoldDB" id="A0A9X2CU59"/>
<accession>A0A9X2CU59</accession>
<dbReference type="InterPro" id="IPR025373">
    <property type="entry name" value="DUF4363"/>
</dbReference>
<organism evidence="2 3">
    <name type="scientific">Halalkalibacter alkaliphilus</name>
    <dbReference type="NCBI Taxonomy" id="2917993"/>
    <lineage>
        <taxon>Bacteria</taxon>
        <taxon>Bacillati</taxon>
        <taxon>Bacillota</taxon>
        <taxon>Bacilli</taxon>
        <taxon>Bacillales</taxon>
        <taxon>Bacillaceae</taxon>
        <taxon>Halalkalibacter</taxon>
    </lineage>
</organism>
<keyword evidence="3" id="KW-1185">Reference proteome</keyword>
<evidence type="ECO:0000313" key="3">
    <source>
        <dbReference type="Proteomes" id="UP001139150"/>
    </source>
</evidence>